<feature type="domain" description="PiggyBac transposable element-derived protein" evidence="1">
    <location>
        <begin position="5"/>
        <end position="194"/>
    </location>
</feature>
<dbReference type="PANTHER" id="PTHR47272">
    <property type="entry name" value="DDE_TNP_1_7 DOMAIN-CONTAINING PROTEIN"/>
    <property type="match status" value="1"/>
</dbReference>
<gene>
    <name evidence="2" type="primary">PLE2.1</name>
    <name evidence="2" type="ORF">TNIN_290571</name>
</gene>
<organism evidence="2 3">
    <name type="scientific">Trichonephila inaurata madagascariensis</name>
    <dbReference type="NCBI Taxonomy" id="2747483"/>
    <lineage>
        <taxon>Eukaryota</taxon>
        <taxon>Metazoa</taxon>
        <taxon>Ecdysozoa</taxon>
        <taxon>Arthropoda</taxon>
        <taxon>Chelicerata</taxon>
        <taxon>Arachnida</taxon>
        <taxon>Araneae</taxon>
        <taxon>Araneomorphae</taxon>
        <taxon>Entelegynae</taxon>
        <taxon>Araneoidea</taxon>
        <taxon>Nephilidae</taxon>
        <taxon>Trichonephila</taxon>
        <taxon>Trichonephila inaurata</taxon>
    </lineage>
</organism>
<keyword evidence="3" id="KW-1185">Reference proteome</keyword>
<dbReference type="EMBL" id="BMAV01009618">
    <property type="protein sequence ID" value="GFY54003.1"/>
    <property type="molecule type" value="Genomic_DNA"/>
</dbReference>
<dbReference type="PANTHER" id="PTHR47272:SF1">
    <property type="entry name" value="PIGGYBAC TRANSPOSABLE ELEMENT-DERIVED PROTEIN 3-LIKE"/>
    <property type="match status" value="1"/>
</dbReference>
<evidence type="ECO:0000313" key="3">
    <source>
        <dbReference type="Proteomes" id="UP000886998"/>
    </source>
</evidence>
<dbReference type="Proteomes" id="UP000886998">
    <property type="component" value="Unassembled WGS sequence"/>
</dbReference>
<evidence type="ECO:0000259" key="1">
    <source>
        <dbReference type="Pfam" id="PF13843"/>
    </source>
</evidence>
<dbReference type="Pfam" id="PF13843">
    <property type="entry name" value="DDE_Tnp_1_7"/>
    <property type="match status" value="1"/>
</dbReference>
<reference evidence="2" key="1">
    <citation type="submission" date="2020-08" db="EMBL/GenBank/DDBJ databases">
        <title>Multicomponent nature underlies the extraordinary mechanical properties of spider dragline silk.</title>
        <authorList>
            <person name="Kono N."/>
            <person name="Nakamura H."/>
            <person name="Mori M."/>
            <person name="Yoshida Y."/>
            <person name="Ohtoshi R."/>
            <person name="Malay A.D."/>
            <person name="Moran D.A.P."/>
            <person name="Tomita M."/>
            <person name="Numata K."/>
            <person name="Arakawa K."/>
        </authorList>
    </citation>
    <scope>NUCLEOTIDE SEQUENCE</scope>
</reference>
<dbReference type="OrthoDB" id="6430552at2759"/>
<accession>A0A8X7C4S6</accession>
<dbReference type="AlphaFoldDB" id="A0A8X7C4S6"/>
<dbReference type="InterPro" id="IPR029526">
    <property type="entry name" value="PGBD"/>
</dbReference>
<protein>
    <submittedName>
        <fullName evidence="2">Transposase</fullName>
    </submittedName>
</protein>
<name>A0A8X7C4S6_9ARAC</name>
<sequence length="254" mass="30729">MDLNTPYQFFQHLWTDKIISNIYEKSKRYAIQKNPSKLLTLSENEINQYLGICIYASLGHLPNYRTYWSEKLGFERIKETMLLKKFETIRQYLHFNDNDKHLPRDHPNHDRVHKIRYLYDELNKNFAKVPLERHLWIDEQICSTKVRHYMKQYLPIKPHKWGFKFFVLCGISGFAYKLEIYSGKKNNKKYRQKGESDLEQTFKTKRCKRTAQSVPCKDIRRDGINHWAIWSEKRIQCKFPNCKSYTQTECESVK</sequence>
<proteinExistence type="predicted"/>
<comment type="caution">
    <text evidence="2">The sequence shown here is derived from an EMBL/GenBank/DDBJ whole genome shotgun (WGS) entry which is preliminary data.</text>
</comment>
<evidence type="ECO:0000313" key="2">
    <source>
        <dbReference type="EMBL" id="GFY54003.1"/>
    </source>
</evidence>